<proteinExistence type="predicted"/>
<keyword evidence="2" id="KW-1185">Reference proteome</keyword>
<dbReference type="EMBL" id="SRZC01000012">
    <property type="protein sequence ID" value="TGX82094.1"/>
    <property type="molecule type" value="Genomic_DNA"/>
</dbReference>
<organism evidence="1 2">
    <name type="scientific">Palleniella muris</name>
    <dbReference type="NCBI Taxonomy" id="3038145"/>
    <lineage>
        <taxon>Bacteria</taxon>
        <taxon>Pseudomonadati</taxon>
        <taxon>Bacteroidota</taxon>
        <taxon>Bacteroidia</taxon>
        <taxon>Bacteroidales</taxon>
        <taxon>Prevotellaceae</taxon>
        <taxon>Palleniella</taxon>
    </lineage>
</organism>
<name>A0AC61QQE3_9BACT</name>
<gene>
    <name evidence="1" type="ORF">E5358_08525</name>
</gene>
<protein>
    <submittedName>
        <fullName evidence="1">Uncharacterized protein</fullName>
    </submittedName>
</protein>
<reference evidence="1" key="1">
    <citation type="submission" date="2019-04" db="EMBL/GenBank/DDBJ databases">
        <title>Microbes associate with the intestines of laboratory mice.</title>
        <authorList>
            <person name="Navarre W."/>
            <person name="Wong E."/>
            <person name="Huang K."/>
            <person name="Tropini C."/>
            <person name="Ng K."/>
            <person name="Yu B."/>
        </authorList>
    </citation>
    <scope>NUCLEOTIDE SEQUENCE</scope>
    <source>
        <strain evidence="1">NM73_A23</strain>
    </source>
</reference>
<evidence type="ECO:0000313" key="2">
    <source>
        <dbReference type="Proteomes" id="UP000308886"/>
    </source>
</evidence>
<dbReference type="Proteomes" id="UP000308886">
    <property type="component" value="Unassembled WGS sequence"/>
</dbReference>
<comment type="caution">
    <text evidence="1">The sequence shown here is derived from an EMBL/GenBank/DDBJ whole genome shotgun (WGS) entry which is preliminary data.</text>
</comment>
<accession>A0AC61QQE3</accession>
<sequence>MEITKMSKDFFKEAMRLEDYYDTRMIPIGIIALLRNGNLDKEDLSKLSEGAQEEISTLLETL</sequence>
<evidence type="ECO:0000313" key="1">
    <source>
        <dbReference type="EMBL" id="TGX82094.1"/>
    </source>
</evidence>